<dbReference type="Pfam" id="PF13379">
    <property type="entry name" value="NMT1_2"/>
    <property type="match status" value="1"/>
</dbReference>
<keyword evidence="2" id="KW-0732">Signal</keyword>
<keyword evidence="4" id="KW-1185">Reference proteome</keyword>
<dbReference type="AlphaFoldDB" id="A0A7K1FGE7"/>
<dbReference type="PANTHER" id="PTHR30024">
    <property type="entry name" value="ALIPHATIC SULFONATES-BINDING PROTEIN-RELATED"/>
    <property type="match status" value="1"/>
</dbReference>
<evidence type="ECO:0000256" key="1">
    <source>
        <dbReference type="SAM" id="MobiDB-lite"/>
    </source>
</evidence>
<feature type="signal peptide" evidence="2">
    <location>
        <begin position="1"/>
        <end position="38"/>
    </location>
</feature>
<organism evidence="3 4">
    <name type="scientific">Nakamurella alba</name>
    <dbReference type="NCBI Taxonomy" id="2665158"/>
    <lineage>
        <taxon>Bacteria</taxon>
        <taxon>Bacillati</taxon>
        <taxon>Actinomycetota</taxon>
        <taxon>Actinomycetes</taxon>
        <taxon>Nakamurellales</taxon>
        <taxon>Nakamurellaceae</taxon>
        <taxon>Nakamurella</taxon>
    </lineage>
</organism>
<dbReference type="SUPFAM" id="SSF53850">
    <property type="entry name" value="Periplasmic binding protein-like II"/>
    <property type="match status" value="1"/>
</dbReference>
<dbReference type="Gene3D" id="3.40.190.10">
    <property type="entry name" value="Periplasmic binding protein-like II"/>
    <property type="match status" value="2"/>
</dbReference>
<dbReference type="Proteomes" id="UP000460221">
    <property type="component" value="Unassembled WGS sequence"/>
</dbReference>
<dbReference type="EMBL" id="WLYK01000001">
    <property type="protein sequence ID" value="MTD12559.1"/>
    <property type="molecule type" value="Genomic_DNA"/>
</dbReference>
<protein>
    <recommendedName>
        <fullName evidence="5">PhnD/SsuA/transferrin family substrate-binding protein</fullName>
    </recommendedName>
</protein>
<comment type="caution">
    <text evidence="3">The sequence shown here is derived from an EMBL/GenBank/DDBJ whole genome shotgun (WGS) entry which is preliminary data.</text>
</comment>
<feature type="chain" id="PRO_5029714162" description="PhnD/SsuA/transferrin family substrate-binding protein" evidence="2">
    <location>
        <begin position="39"/>
        <end position="377"/>
    </location>
</feature>
<reference evidence="3 4" key="1">
    <citation type="submission" date="2019-11" db="EMBL/GenBank/DDBJ databases">
        <authorList>
            <person name="Jiang L.-Q."/>
        </authorList>
    </citation>
    <scope>NUCLEOTIDE SEQUENCE [LARGE SCALE GENOMIC DNA]</scope>
    <source>
        <strain evidence="3 4">YIM 132087</strain>
    </source>
</reference>
<accession>A0A7K1FGE7</accession>
<evidence type="ECO:0000313" key="3">
    <source>
        <dbReference type="EMBL" id="MTD12559.1"/>
    </source>
</evidence>
<evidence type="ECO:0000256" key="2">
    <source>
        <dbReference type="SAM" id="SignalP"/>
    </source>
</evidence>
<gene>
    <name evidence="3" type="ORF">GIS00_01190</name>
</gene>
<name>A0A7K1FGE7_9ACTN</name>
<sequence>MTQTSLGSITRRRAAVLVSALTGVVLLAGCGSSSPSGAADPSTTASTGGGAVVSSSGGSGASTSGASTAINFLLGPGNESPLQELETQGLAAGIYADNGLAPAFSTASNGGELASGLIGGSADFALLVPAAAIPLTQQGECLQFLTGNNVPYLNLVSLPDFQPADPDAQFPESIKNLKGHTIGITSIGGSQSAILRSLLAQVGLQPTDITEVAVGSPGTAVTALQERQIDILLAQPPAEELLGEGGFKVIVPISGSPDSPIAGKVQSLFATTCDYASAHPEVVKAFCTAQQQVRNWALDPANIGVIAGDLAKALNVDAAAAEAAWKKYVTGVWPESVAITEDVWEAQKLWTGGDLPPYSDNVNADCQQAVAAAAGQA</sequence>
<evidence type="ECO:0008006" key="5">
    <source>
        <dbReference type="Google" id="ProtNLM"/>
    </source>
</evidence>
<feature type="region of interest" description="Disordered" evidence="1">
    <location>
        <begin position="32"/>
        <end position="61"/>
    </location>
</feature>
<proteinExistence type="predicted"/>
<evidence type="ECO:0000313" key="4">
    <source>
        <dbReference type="Proteomes" id="UP000460221"/>
    </source>
</evidence>